<feature type="domain" description="Replication initiation protein-like C-terminal" evidence="1">
    <location>
        <begin position="108"/>
        <end position="307"/>
    </location>
</feature>
<organism evidence="3 4">
    <name type="scientific">Natribacillus halophilus</name>
    <dbReference type="NCBI Taxonomy" id="549003"/>
    <lineage>
        <taxon>Bacteria</taxon>
        <taxon>Bacillati</taxon>
        <taxon>Bacillota</taxon>
        <taxon>Bacilli</taxon>
        <taxon>Bacillales</taxon>
        <taxon>Bacillaceae</taxon>
        <taxon>Natribacillus</taxon>
    </lineage>
</organism>
<dbReference type="InterPro" id="IPR003491">
    <property type="entry name" value="REP-like_C"/>
</dbReference>
<proteinExistence type="predicted"/>
<evidence type="ECO:0000259" key="2">
    <source>
        <dbReference type="Pfam" id="PF18106"/>
    </source>
</evidence>
<feature type="domain" description="Rolling Circle replication initiation protein N-terminal" evidence="2">
    <location>
        <begin position="11"/>
        <end position="101"/>
    </location>
</feature>
<name>A0A1G8PYD6_9BACI</name>
<dbReference type="Proteomes" id="UP000198853">
    <property type="component" value="Unassembled WGS sequence"/>
</dbReference>
<keyword evidence="4" id="KW-1185">Reference proteome</keyword>
<dbReference type="Pfam" id="PF18106">
    <property type="entry name" value="Rol_Rep_N"/>
    <property type="match status" value="1"/>
</dbReference>
<gene>
    <name evidence="3" type="ORF">SAMN04488123_1108</name>
</gene>
<protein>
    <submittedName>
        <fullName evidence="3">Phage replication initiation protein</fullName>
    </submittedName>
</protein>
<evidence type="ECO:0000313" key="3">
    <source>
        <dbReference type="EMBL" id="SDI97467.1"/>
    </source>
</evidence>
<evidence type="ECO:0000313" key="4">
    <source>
        <dbReference type="Proteomes" id="UP000198853"/>
    </source>
</evidence>
<accession>A0A1G8PYD6</accession>
<dbReference type="RefSeq" id="WP_245723152.1">
    <property type="nucleotide sequence ID" value="NZ_FNEN01000010.1"/>
</dbReference>
<dbReference type="Pfam" id="PF02486">
    <property type="entry name" value="Rep_trans"/>
    <property type="match status" value="1"/>
</dbReference>
<dbReference type="EMBL" id="FNEN01000010">
    <property type="protein sequence ID" value="SDI97467.1"/>
    <property type="molecule type" value="Genomic_DNA"/>
</dbReference>
<dbReference type="AlphaFoldDB" id="A0A1G8PYD6"/>
<dbReference type="InterPro" id="IPR040819">
    <property type="entry name" value="Rol_Rep_N"/>
</dbReference>
<evidence type="ECO:0000259" key="1">
    <source>
        <dbReference type="Pfam" id="PF02486"/>
    </source>
</evidence>
<sequence>MTEAEEQPLTAMVDYLRVSFKHQDEDRIIQNVLGIKKAFMIHEERAFYGYVGTYALDFIRVLYSVPGDAKGTLIELSGQGCRQYETFLKGMKKTWFDFLQQCLQNGGTFTRLDIAIDDHKPYFSLLKIRDKIEQQECTTRFKKIRFHSSVNAKDWQRGGHTIYFGSRKSDVHICFYEKNYEQAEKWNLPLEDFGDWNRYEIRMKDQRAQEAIRHLVDRQDFKGVAMEVINNYLRFVEARDVHRRYWDTSLFWQTFVEDFGHLRLFVEPAQDFYEKSLNWMKNYCAPTMKMVWEKDRILGTNDLMDMIHFSDMGKRQEKMLDVLVTDIDDMMIREKAFL</sequence>
<reference evidence="3 4" key="1">
    <citation type="submission" date="2016-10" db="EMBL/GenBank/DDBJ databases">
        <authorList>
            <person name="de Groot N.N."/>
        </authorList>
    </citation>
    <scope>NUCLEOTIDE SEQUENCE [LARGE SCALE GENOMIC DNA]</scope>
    <source>
        <strain evidence="3 4">DSM 21771</strain>
    </source>
</reference>